<dbReference type="RefSeq" id="WP_021758984.1">
    <property type="nucleotide sequence ID" value="NC_022444.1"/>
</dbReference>
<protein>
    <recommendedName>
        <fullName evidence="3">Thiamine biosynthesis protein ThiS</fullName>
    </recommendedName>
</protein>
<dbReference type="HOGENOM" id="CLU_2769052_0_0_7"/>
<sequence length="69" mass="7799">MVTVIMEPGGKEREVEYCKSVRAVLNRLGFRQNETLTILETADGPQLVTWDVILEEGARLRIRPVTSRG</sequence>
<dbReference type="AlphaFoldDB" id="T2G883"/>
<accession>T2G883</accession>
<gene>
    <name evidence="1" type="ORF">DGI_0442</name>
</gene>
<dbReference type="PATRIC" id="fig|1121448.10.peg.440"/>
<dbReference type="KEGG" id="dgg:DGI_0442"/>
<dbReference type="Proteomes" id="UP000016587">
    <property type="component" value="Chromosome"/>
</dbReference>
<evidence type="ECO:0008006" key="3">
    <source>
        <dbReference type="Google" id="ProtNLM"/>
    </source>
</evidence>
<reference evidence="1 2" key="1">
    <citation type="journal article" date="2013" name="J. Bacteriol.">
        <title>Roles of HynAB and Ech, the only two hydrogenases found in the model sulfate reducer Desulfovibrio gigas.</title>
        <authorList>
            <person name="Morais-Silva F.O."/>
            <person name="Santos C.I."/>
            <person name="Rodrigues R."/>
            <person name="Pereira I.A."/>
            <person name="Rodrigues-Pousada C."/>
        </authorList>
    </citation>
    <scope>NUCLEOTIDE SEQUENCE [LARGE SCALE GENOMIC DNA]</scope>
    <source>
        <strain evidence="2">ATCC 19364 / DSM 1382 / NCIMB 9332 / VKM B-1759</strain>
    </source>
</reference>
<keyword evidence="2" id="KW-1185">Reference proteome</keyword>
<proteinExistence type="predicted"/>
<name>T2G883_MEGG1</name>
<reference evidence="2" key="2">
    <citation type="submission" date="2013-07" db="EMBL/GenBank/DDBJ databases">
        <authorList>
            <person name="Morais-Silva F.O."/>
            <person name="Rezende A.M."/>
            <person name="Pimentel C."/>
            <person name="Resende D.M."/>
            <person name="Santos C.I."/>
            <person name="Clemente C."/>
            <person name="de Oliveira L.M."/>
            <person name="da Silva S.M."/>
            <person name="Costa D.A."/>
            <person name="Varela-Raposo A."/>
            <person name="Horacio E.C.A."/>
            <person name="Matos M."/>
            <person name="Flores O."/>
            <person name="Ruiz J.C."/>
            <person name="Rodrigues-Pousada C."/>
        </authorList>
    </citation>
    <scope>NUCLEOTIDE SEQUENCE [LARGE SCALE GENOMIC DNA]</scope>
    <source>
        <strain evidence="2">ATCC 19364 / DSM 1382 / NCIMB 9332 / VKM B-1759</strain>
    </source>
</reference>
<dbReference type="EMBL" id="CP006585">
    <property type="protein sequence ID" value="AGW12356.1"/>
    <property type="molecule type" value="Genomic_DNA"/>
</dbReference>
<evidence type="ECO:0000313" key="2">
    <source>
        <dbReference type="Proteomes" id="UP000016587"/>
    </source>
</evidence>
<evidence type="ECO:0000313" key="1">
    <source>
        <dbReference type="EMBL" id="AGW12356.1"/>
    </source>
</evidence>
<dbReference type="STRING" id="1121448.DGI_0442"/>
<organism evidence="1 2">
    <name type="scientific">Megalodesulfovibrio gigas (strain ATCC 19364 / DSM 1382 / NCIMB 9332 / VKM B-1759)</name>
    <name type="common">Desulfovibrio gigas</name>
    <dbReference type="NCBI Taxonomy" id="1121448"/>
    <lineage>
        <taxon>Bacteria</taxon>
        <taxon>Pseudomonadati</taxon>
        <taxon>Thermodesulfobacteriota</taxon>
        <taxon>Desulfovibrionia</taxon>
        <taxon>Desulfovibrionales</taxon>
        <taxon>Desulfovibrionaceae</taxon>
        <taxon>Megalodesulfovibrio</taxon>
    </lineage>
</organism>